<dbReference type="Proteomes" id="UP001213681">
    <property type="component" value="Unassembled WGS sequence"/>
</dbReference>
<proteinExistence type="predicted"/>
<evidence type="ECO:0000259" key="8">
    <source>
        <dbReference type="PROSITE" id="PS50048"/>
    </source>
</evidence>
<dbReference type="SMART" id="SM00066">
    <property type="entry name" value="GAL4"/>
    <property type="match status" value="1"/>
</dbReference>
<comment type="subcellular location">
    <subcellularLocation>
        <location evidence="1">Nucleus</location>
    </subcellularLocation>
</comment>
<dbReference type="GO" id="GO:0000981">
    <property type="term" value="F:DNA-binding transcription factor activity, RNA polymerase II-specific"/>
    <property type="evidence" value="ECO:0007669"/>
    <property type="project" value="InterPro"/>
</dbReference>
<evidence type="ECO:0000313" key="9">
    <source>
        <dbReference type="EMBL" id="KAJ5465321.1"/>
    </source>
</evidence>
<keyword evidence="10" id="KW-1185">Reference proteome</keyword>
<feature type="domain" description="Zn(2)-C6 fungal-type" evidence="8">
    <location>
        <begin position="22"/>
        <end position="52"/>
    </location>
</feature>
<reference evidence="9" key="2">
    <citation type="journal article" date="2023" name="IMA Fungus">
        <title>Comparative genomic study of the Penicillium genus elucidates a diverse pangenome and 15 lateral gene transfer events.</title>
        <authorList>
            <person name="Petersen C."/>
            <person name="Sorensen T."/>
            <person name="Nielsen M.R."/>
            <person name="Sondergaard T.E."/>
            <person name="Sorensen J.L."/>
            <person name="Fitzpatrick D.A."/>
            <person name="Frisvad J.C."/>
            <person name="Nielsen K.L."/>
        </authorList>
    </citation>
    <scope>NUCLEOTIDE SEQUENCE</scope>
    <source>
        <strain evidence="9">IBT 16125</strain>
    </source>
</reference>
<dbReference type="Pfam" id="PF04082">
    <property type="entry name" value="Fungal_trans"/>
    <property type="match status" value="1"/>
</dbReference>
<dbReference type="EMBL" id="JAPVEA010000001">
    <property type="protein sequence ID" value="KAJ5465321.1"/>
    <property type="molecule type" value="Genomic_DNA"/>
</dbReference>
<comment type="caution">
    <text evidence="9">The sequence shown here is derived from an EMBL/GenBank/DDBJ whole genome shotgun (WGS) entry which is preliminary data.</text>
</comment>
<dbReference type="Pfam" id="PF00172">
    <property type="entry name" value="Zn_clus"/>
    <property type="match status" value="1"/>
</dbReference>
<dbReference type="CDD" id="cd00067">
    <property type="entry name" value="GAL4"/>
    <property type="match status" value="1"/>
</dbReference>
<dbReference type="InterPro" id="IPR051615">
    <property type="entry name" value="Transcr_Regulatory_Elem"/>
</dbReference>
<protein>
    <submittedName>
        <fullName evidence="9">Fungal-specific transcription factor domain-containing protein</fullName>
    </submittedName>
</protein>
<dbReference type="Gene3D" id="4.10.240.10">
    <property type="entry name" value="Zn(2)-C6 fungal-type DNA-binding domain"/>
    <property type="match status" value="1"/>
</dbReference>
<dbReference type="InterPro" id="IPR036864">
    <property type="entry name" value="Zn2-C6_fun-type_DNA-bd_sf"/>
</dbReference>
<organism evidence="9 10">
    <name type="scientific">Penicillium daleae</name>
    <dbReference type="NCBI Taxonomy" id="63821"/>
    <lineage>
        <taxon>Eukaryota</taxon>
        <taxon>Fungi</taxon>
        <taxon>Dikarya</taxon>
        <taxon>Ascomycota</taxon>
        <taxon>Pezizomycotina</taxon>
        <taxon>Eurotiomycetes</taxon>
        <taxon>Eurotiomycetidae</taxon>
        <taxon>Eurotiales</taxon>
        <taxon>Aspergillaceae</taxon>
        <taxon>Penicillium</taxon>
    </lineage>
</organism>
<keyword evidence="5" id="KW-0238">DNA-binding</keyword>
<reference evidence="9" key="1">
    <citation type="submission" date="2022-12" db="EMBL/GenBank/DDBJ databases">
        <authorList>
            <person name="Petersen C."/>
        </authorList>
    </citation>
    <scope>NUCLEOTIDE SEQUENCE</scope>
    <source>
        <strain evidence="9">IBT 16125</strain>
    </source>
</reference>
<dbReference type="InterPro" id="IPR001138">
    <property type="entry name" value="Zn2Cys6_DnaBD"/>
</dbReference>
<dbReference type="GO" id="GO:0006351">
    <property type="term" value="P:DNA-templated transcription"/>
    <property type="evidence" value="ECO:0007669"/>
    <property type="project" value="InterPro"/>
</dbReference>
<dbReference type="PANTHER" id="PTHR31313">
    <property type="entry name" value="TY1 ENHANCER ACTIVATOR"/>
    <property type="match status" value="1"/>
</dbReference>
<sequence>MSAGRIEYYGISGRVRKNATTACDRCRQRKVKCDGNEPQCWNCEIHGFECTFRSDADKRKRPRPIVSRIQALEQLLLDNNIPIPSTAPTTGEQSIGLQEYLAPNEPISGLHGQPVSRGSPIMEGEPIIHSIPAPPADLFISEPESHVPCMGDEAAISLIWNVEARAPADVFDCQFPESRTVTATADDQQYLSANRHENEDASSNLHTERDLATENDLDSLVIRVGSLRVAEDGEMRFFGATSNLHLLQQRAFDPLYYHHTIRENTQTILEKAGVGQEVPRELEDHLIKLYLSWEDPATHVVDGQRFLEARNQVLDHPSNVERLPSYYSEVLVNAMCAIGAAFTTRVVPELPMPMAEFFSSRAKALLEVEMDSPRVATVQALVVLSAHEAAFTRDARGWLYSGMAMRLAVDLGLHMNAEIFVTTGVMSRNEADIRRTTYFGVYMLDIYWSYYMGRPPMMNAVNATIQMPQTEDDMNSHRIWQPYTEEREIGIESGPSWRSTDPIWTQCKYTSTRYTPIPVPTNTLILRVMECTEHLVRWFNELPPTLQVDPDDSNEIYLPHIIQLNMQYHEILIFANHPFVTNSAVNALHTRDMDHICRTSASAIAKLLMLYERQWTLVRINIQAVKIVFSATLVHFSVTTALRALEFILLAKEDMKKNETSSQLQSSIFGNHEVERKWYMLEVALEEVKETLNKRRAEIKHVSWMEEWSVLSSSLEGDPFGYII</sequence>
<dbReference type="SUPFAM" id="SSF57701">
    <property type="entry name" value="Zn2/Cys6 DNA-binding domain"/>
    <property type="match status" value="1"/>
</dbReference>
<gene>
    <name evidence="9" type="ORF">N7458_001007</name>
</gene>
<evidence type="ECO:0000313" key="10">
    <source>
        <dbReference type="Proteomes" id="UP001213681"/>
    </source>
</evidence>
<evidence type="ECO:0000256" key="4">
    <source>
        <dbReference type="ARBA" id="ARBA00023015"/>
    </source>
</evidence>
<evidence type="ECO:0000256" key="3">
    <source>
        <dbReference type="ARBA" id="ARBA00022833"/>
    </source>
</evidence>
<dbReference type="AlphaFoldDB" id="A0AAD6CJK0"/>
<keyword evidence="2" id="KW-0479">Metal-binding</keyword>
<accession>A0AAD6CJK0</accession>
<keyword evidence="4" id="KW-0805">Transcription regulation</keyword>
<dbReference type="GO" id="GO:0003677">
    <property type="term" value="F:DNA binding"/>
    <property type="evidence" value="ECO:0007669"/>
    <property type="project" value="UniProtKB-KW"/>
</dbReference>
<dbReference type="RefSeq" id="XP_056772168.1">
    <property type="nucleotide sequence ID" value="XM_056904401.1"/>
</dbReference>
<name>A0AAD6CJK0_9EURO</name>
<dbReference type="PANTHER" id="PTHR31313:SF77">
    <property type="entry name" value="ZN(II)2CYS6 TRANSCRIPTION FACTOR (EUROFUNG)"/>
    <property type="match status" value="1"/>
</dbReference>
<dbReference type="PROSITE" id="PS50048">
    <property type="entry name" value="ZN2_CY6_FUNGAL_2"/>
    <property type="match status" value="1"/>
</dbReference>
<evidence type="ECO:0000256" key="2">
    <source>
        <dbReference type="ARBA" id="ARBA00022723"/>
    </source>
</evidence>
<dbReference type="GO" id="GO:0008270">
    <property type="term" value="F:zinc ion binding"/>
    <property type="evidence" value="ECO:0007669"/>
    <property type="project" value="InterPro"/>
</dbReference>
<evidence type="ECO:0000256" key="7">
    <source>
        <dbReference type="ARBA" id="ARBA00023242"/>
    </source>
</evidence>
<evidence type="ECO:0000256" key="1">
    <source>
        <dbReference type="ARBA" id="ARBA00004123"/>
    </source>
</evidence>
<keyword evidence="3" id="KW-0862">Zinc</keyword>
<dbReference type="InterPro" id="IPR007219">
    <property type="entry name" value="XnlR_reg_dom"/>
</dbReference>
<dbReference type="GO" id="GO:0005634">
    <property type="term" value="C:nucleus"/>
    <property type="evidence" value="ECO:0007669"/>
    <property type="project" value="UniProtKB-SubCell"/>
</dbReference>
<keyword evidence="6" id="KW-0804">Transcription</keyword>
<evidence type="ECO:0000256" key="5">
    <source>
        <dbReference type="ARBA" id="ARBA00023125"/>
    </source>
</evidence>
<keyword evidence="7" id="KW-0539">Nucleus</keyword>
<dbReference type="CDD" id="cd12148">
    <property type="entry name" value="fungal_TF_MHR"/>
    <property type="match status" value="1"/>
</dbReference>
<evidence type="ECO:0000256" key="6">
    <source>
        <dbReference type="ARBA" id="ARBA00023163"/>
    </source>
</evidence>
<dbReference type="GeneID" id="81594644"/>
<dbReference type="PROSITE" id="PS00463">
    <property type="entry name" value="ZN2_CY6_FUNGAL_1"/>
    <property type="match status" value="1"/>
</dbReference>
<dbReference type="SMART" id="SM00906">
    <property type="entry name" value="Fungal_trans"/>
    <property type="match status" value="1"/>
</dbReference>